<sequence length="261" mass="30104">MKLTPLLKRGLIYKVGDGNTFKLWQDIWHEQGPLCVSYPRGPSITGLPIDSMLNCVIQQGEWNWPSQFDFDINAIIAQLPQITQTETDTILWKNSRGSFNVKSAVSLIQPPAAYKSWHILLQGKFKIARHAFMLWLAIWEKLSTMDRPWIPSEANGCVLCGGQGMETHNHLFLQLSVFKEVLSNLHSKIRFQWPHSNWQQGITWATRRWRGKHLHNAASRAVLAAAIYHIWRERNNRMFNAISSSAEAVTRLVIDDVRFKF</sequence>
<comment type="caution">
    <text evidence="2">The sequence shown here is derived from an EMBL/GenBank/DDBJ whole genome shotgun (WGS) entry which is preliminary data.</text>
</comment>
<feature type="domain" description="Reverse transcriptase zinc-binding" evidence="1">
    <location>
        <begin position="99"/>
        <end position="179"/>
    </location>
</feature>
<reference evidence="2" key="2">
    <citation type="journal article" date="2024" name="Plant">
        <title>Genomic evolution and insights into agronomic trait innovations of Sesamum species.</title>
        <authorList>
            <person name="Miao H."/>
            <person name="Wang L."/>
            <person name="Qu L."/>
            <person name="Liu H."/>
            <person name="Sun Y."/>
            <person name="Le M."/>
            <person name="Wang Q."/>
            <person name="Wei S."/>
            <person name="Zheng Y."/>
            <person name="Lin W."/>
            <person name="Duan Y."/>
            <person name="Cao H."/>
            <person name="Xiong S."/>
            <person name="Wang X."/>
            <person name="Wei L."/>
            <person name="Li C."/>
            <person name="Ma Q."/>
            <person name="Ju M."/>
            <person name="Zhao R."/>
            <person name="Li G."/>
            <person name="Mu C."/>
            <person name="Tian Q."/>
            <person name="Mei H."/>
            <person name="Zhang T."/>
            <person name="Gao T."/>
            <person name="Zhang H."/>
        </authorList>
    </citation>
    <scope>NUCLEOTIDE SEQUENCE</scope>
    <source>
        <strain evidence="2">G02</strain>
    </source>
</reference>
<organism evidence="2">
    <name type="scientific">Sesamum radiatum</name>
    <name type="common">Black benniseed</name>
    <dbReference type="NCBI Taxonomy" id="300843"/>
    <lineage>
        <taxon>Eukaryota</taxon>
        <taxon>Viridiplantae</taxon>
        <taxon>Streptophyta</taxon>
        <taxon>Embryophyta</taxon>
        <taxon>Tracheophyta</taxon>
        <taxon>Spermatophyta</taxon>
        <taxon>Magnoliopsida</taxon>
        <taxon>eudicotyledons</taxon>
        <taxon>Gunneridae</taxon>
        <taxon>Pentapetalae</taxon>
        <taxon>asterids</taxon>
        <taxon>lamiids</taxon>
        <taxon>Lamiales</taxon>
        <taxon>Pedaliaceae</taxon>
        <taxon>Sesamum</taxon>
    </lineage>
</organism>
<evidence type="ECO:0000259" key="1">
    <source>
        <dbReference type="Pfam" id="PF13966"/>
    </source>
</evidence>
<proteinExistence type="predicted"/>
<dbReference type="InterPro" id="IPR026960">
    <property type="entry name" value="RVT-Znf"/>
</dbReference>
<dbReference type="AlphaFoldDB" id="A0AAW2IK27"/>
<reference evidence="2" key="1">
    <citation type="submission" date="2020-06" db="EMBL/GenBank/DDBJ databases">
        <authorList>
            <person name="Li T."/>
            <person name="Hu X."/>
            <person name="Zhang T."/>
            <person name="Song X."/>
            <person name="Zhang H."/>
            <person name="Dai N."/>
            <person name="Sheng W."/>
            <person name="Hou X."/>
            <person name="Wei L."/>
        </authorList>
    </citation>
    <scope>NUCLEOTIDE SEQUENCE</scope>
    <source>
        <strain evidence="2">G02</strain>
        <tissue evidence="2">Leaf</tissue>
    </source>
</reference>
<gene>
    <name evidence="2" type="ORF">Sradi_7277300</name>
</gene>
<name>A0AAW2IK27_SESRA</name>
<protein>
    <recommendedName>
        <fullName evidence="1">Reverse transcriptase zinc-binding domain-containing protein</fullName>
    </recommendedName>
</protein>
<dbReference type="EMBL" id="JACGWJ010001507">
    <property type="protein sequence ID" value="KAL0281963.1"/>
    <property type="molecule type" value="Genomic_DNA"/>
</dbReference>
<dbReference type="Pfam" id="PF13966">
    <property type="entry name" value="zf-RVT"/>
    <property type="match status" value="1"/>
</dbReference>
<accession>A0AAW2IK27</accession>
<evidence type="ECO:0000313" key="2">
    <source>
        <dbReference type="EMBL" id="KAL0281963.1"/>
    </source>
</evidence>